<evidence type="ECO:0000259" key="3">
    <source>
        <dbReference type="SMART" id="SM00672"/>
    </source>
</evidence>
<dbReference type="SMART" id="SM00672">
    <property type="entry name" value="CAP10"/>
    <property type="match status" value="1"/>
</dbReference>
<protein>
    <recommendedName>
        <fullName evidence="3">Glycosyl transferase CAP10 domain-containing protein</fullName>
    </recommendedName>
</protein>
<evidence type="ECO:0000256" key="1">
    <source>
        <dbReference type="SAM" id="Coils"/>
    </source>
</evidence>
<dbReference type="EMBL" id="BRYA01000241">
    <property type="protein sequence ID" value="GMI45276.1"/>
    <property type="molecule type" value="Genomic_DNA"/>
</dbReference>
<reference evidence="5" key="1">
    <citation type="journal article" date="2023" name="Commun. Biol.">
        <title>Genome analysis of Parmales, the sister group of diatoms, reveals the evolutionary specialization of diatoms from phago-mixotrophs to photoautotrophs.</title>
        <authorList>
            <person name="Ban H."/>
            <person name="Sato S."/>
            <person name="Yoshikawa S."/>
            <person name="Yamada K."/>
            <person name="Nakamura Y."/>
            <person name="Ichinomiya M."/>
            <person name="Sato N."/>
            <person name="Blanc-Mathieu R."/>
            <person name="Endo H."/>
            <person name="Kuwata A."/>
            <person name="Ogata H."/>
        </authorList>
    </citation>
    <scope>NUCLEOTIDE SEQUENCE [LARGE SCALE GENOMIC DNA]</scope>
</reference>
<comment type="caution">
    <text evidence="4">The sequence shown here is derived from an EMBL/GenBank/DDBJ whole genome shotgun (WGS) entry which is preliminary data.</text>
</comment>
<evidence type="ECO:0000313" key="5">
    <source>
        <dbReference type="Proteomes" id="UP001165065"/>
    </source>
</evidence>
<dbReference type="Proteomes" id="UP001165065">
    <property type="component" value="Unassembled WGS sequence"/>
</dbReference>
<dbReference type="InterPro" id="IPR006598">
    <property type="entry name" value="CAP10"/>
</dbReference>
<feature type="compositionally biased region" description="Low complexity" evidence="2">
    <location>
        <begin position="93"/>
        <end position="107"/>
    </location>
</feature>
<feature type="domain" description="Glycosyl transferase CAP10" evidence="3">
    <location>
        <begin position="251"/>
        <end position="579"/>
    </location>
</feature>
<keyword evidence="1" id="KW-0175">Coiled coil</keyword>
<accession>A0A9W7GIB1</accession>
<dbReference type="AlphaFoldDB" id="A0A9W7GIB1"/>
<organism evidence="4 5">
    <name type="scientific">Triparma columacea</name>
    <dbReference type="NCBI Taxonomy" id="722753"/>
    <lineage>
        <taxon>Eukaryota</taxon>
        <taxon>Sar</taxon>
        <taxon>Stramenopiles</taxon>
        <taxon>Ochrophyta</taxon>
        <taxon>Bolidophyceae</taxon>
        <taxon>Parmales</taxon>
        <taxon>Triparmaceae</taxon>
        <taxon>Triparma</taxon>
    </lineage>
</organism>
<evidence type="ECO:0000256" key="2">
    <source>
        <dbReference type="SAM" id="MobiDB-lite"/>
    </source>
</evidence>
<feature type="coiled-coil region" evidence="1">
    <location>
        <begin position="635"/>
        <end position="664"/>
    </location>
</feature>
<dbReference type="OrthoDB" id="541052at2759"/>
<dbReference type="PANTHER" id="PTHR12203:SF119">
    <property type="entry name" value="GLYCOSYL TRANSFERASE CAP10 DOMAIN-CONTAINING PROTEIN"/>
    <property type="match status" value="1"/>
</dbReference>
<name>A0A9W7GIB1_9STRA</name>
<evidence type="ECO:0000313" key="4">
    <source>
        <dbReference type="EMBL" id="GMI45276.1"/>
    </source>
</evidence>
<gene>
    <name evidence="4" type="ORF">TrCOL_g2692</name>
</gene>
<sequence>MTTTLNAGELRGIFGPAGDSARWLQATQAFKNGVPRFQTKAEAEKFMVDYNSAGIGSNPSDPTLKHIFTMLTSWDQIEEYLLPAIDKVRSEPPDSSLPLSPRPSSTPNVFASTPVEDTVKFRLDLPFHKSTNPASTMNTLKYLFYHMKCGIFVMIRGGKLRIFSSFVNKDYRNTWGDAIDVEGDNTLESYYLLKEDLSRQENVDNDRSKWWANGNIICNEQTVPGKETQYWGDHFSAPLRDMLVEACRERNIPDCEFFINKRDYPHLKVNVERGEPVEPYGFIYGKDDRDPSQDVSLHPSHKYTHYAPIVSFYASSPTRFADIPFPSSEDWEGACGEVFCNTFYHEKDPLTGRPTFASKPRDLFTEANFKKFECTWEEKVNTAFFRGTATGGGTTVEDNQRLKAAYLSHNWKDDPEKGGGSTRNNVPFLDAAIVGWNLRDKKVYNKPMTFLRKSTLPFDGGKQFFTPIYEQSRYKMLLYIDGHCAACRYGFMMRLGSVILKVSSRQVADTMWYFPLLHSEGPLQDHVEVKEDLSDLEEKIRWCRENDGRCREIARNCKAFYDKYVSRSGLLDYIELVSSSISSRFTPPPSFHRPLPLVPPPSLPPPVNKCHRAQGGGGGGGGEPSERYCLRCQEIHEVREREGREEEERKKAEKVVKVQTAEELKARMYKRRKKKQGGNN</sequence>
<feature type="region of interest" description="Disordered" evidence="2">
    <location>
        <begin position="92"/>
        <end position="111"/>
    </location>
</feature>
<keyword evidence="5" id="KW-1185">Reference proteome</keyword>
<dbReference type="InterPro" id="IPR051091">
    <property type="entry name" value="O-Glucosyltr/Glycosyltrsf_90"/>
</dbReference>
<proteinExistence type="predicted"/>
<dbReference type="Pfam" id="PF05686">
    <property type="entry name" value="Glyco_transf_90"/>
    <property type="match status" value="1"/>
</dbReference>
<dbReference type="PANTHER" id="PTHR12203">
    <property type="entry name" value="KDEL LYS-ASP-GLU-LEU CONTAINING - RELATED"/>
    <property type="match status" value="1"/>
</dbReference>